<evidence type="ECO:0000313" key="3">
    <source>
        <dbReference type="Proteomes" id="UP000236319"/>
    </source>
</evidence>
<reference evidence="2 3" key="1">
    <citation type="journal article" date="2017" name="BMC Genomics">
        <title>Whole-genome assembly of Babesia ovata and comparative genomics between closely related pathogens.</title>
        <authorList>
            <person name="Yamagishi J."/>
            <person name="Asada M."/>
            <person name="Hakimi H."/>
            <person name="Tanaka T.Q."/>
            <person name="Sugimoto C."/>
            <person name="Kawazu S."/>
        </authorList>
    </citation>
    <scope>NUCLEOTIDE SEQUENCE [LARGE SCALE GENOMIC DNA]</scope>
    <source>
        <strain evidence="2 3">Miyake</strain>
    </source>
</reference>
<dbReference type="RefSeq" id="XP_028867195.1">
    <property type="nucleotide sequence ID" value="XM_029011362.1"/>
</dbReference>
<organism evidence="2 3">
    <name type="scientific">Babesia ovata</name>
    <dbReference type="NCBI Taxonomy" id="189622"/>
    <lineage>
        <taxon>Eukaryota</taxon>
        <taxon>Sar</taxon>
        <taxon>Alveolata</taxon>
        <taxon>Apicomplexa</taxon>
        <taxon>Aconoidasida</taxon>
        <taxon>Piroplasmida</taxon>
        <taxon>Babesiidae</taxon>
        <taxon>Babesia</taxon>
    </lineage>
</organism>
<dbReference type="VEuPathDB" id="PiroplasmaDB:BOVATA_024450"/>
<feature type="compositionally biased region" description="Polar residues" evidence="1">
    <location>
        <begin position="600"/>
        <end position="609"/>
    </location>
</feature>
<name>A0A2H6KD85_9APIC</name>
<gene>
    <name evidence="2" type="ORF">BOVATA_024450</name>
</gene>
<feature type="compositionally biased region" description="Polar residues" evidence="1">
    <location>
        <begin position="350"/>
        <end position="369"/>
    </location>
</feature>
<feature type="compositionally biased region" description="Polar residues" evidence="1">
    <location>
        <begin position="422"/>
        <end position="442"/>
    </location>
</feature>
<dbReference type="GeneID" id="39874722"/>
<dbReference type="AlphaFoldDB" id="A0A2H6KD85"/>
<evidence type="ECO:0000256" key="1">
    <source>
        <dbReference type="SAM" id="MobiDB-lite"/>
    </source>
</evidence>
<feature type="compositionally biased region" description="Basic and acidic residues" evidence="1">
    <location>
        <begin position="173"/>
        <end position="217"/>
    </location>
</feature>
<feature type="compositionally biased region" description="Basic and acidic residues" evidence="1">
    <location>
        <begin position="149"/>
        <end position="167"/>
    </location>
</feature>
<feature type="compositionally biased region" description="Low complexity" evidence="1">
    <location>
        <begin position="411"/>
        <end position="421"/>
    </location>
</feature>
<dbReference type="AntiFam" id="ANF00149">
    <property type="entry name" value="Shadow ORF (opposite cshA)"/>
</dbReference>
<feature type="region of interest" description="Disordered" evidence="1">
    <location>
        <begin position="592"/>
        <end position="638"/>
    </location>
</feature>
<feature type="compositionally biased region" description="Low complexity" evidence="1">
    <location>
        <begin position="370"/>
        <end position="386"/>
    </location>
</feature>
<dbReference type="OrthoDB" id="10606186at2759"/>
<comment type="caution">
    <text evidence="2">The sequence shown here is derived from an EMBL/GenBank/DDBJ whole genome shotgun (WGS) entry which is preliminary data.</text>
</comment>
<sequence length="882" mass="93982">MAVLGFVQFTTQRKKPINVANEVRRFCQFKEFCYLILKPQYRDAFADTDQNMFFRFSCVSVTDKCYNMECGPNSHCVHERGLAHCVCDQGSVKENGVCVDKFFAPSLFERNLALHEFETGLFQEAYDTTASFETDYQFRGPGTSGVPKPDAKINEDSKPSDDIKPDDGISNDKSSDDIKPDDDKSGDDGKQIDDKSGDNSNDVKPDDDKPSDNKPNDDIPSDNNPNDDIPSDDKPSDDKPSDDKSTDDVKPSDDVKLGVGEPDDVKPGDGTSNDVKTHDDKSGDDGKPGDVKPSDTKPDEGKPRDDDKPSDDGTSNDVKPSDGSTSNDDAKPDEGKPRDDDNSNGNGDSTPQPDQPSSTGDSDANSSPTGNSESESNSAGSGSPNSQDGLDGKPDDNSLPDPDASAANTPDDGSIGSGSDSNTDVEPSDNTNGSAGENTDATQGGPLNANEDKNAAVTNGSPESPPSTEDTIAGRNRSRRDVGINTDGTDSPITSTESDSRPLDPDASSHNTNGSGPPTGGSAHDAQGKHDKATQANLPPSSSDDVNKLPDLRINAGGATDGSAASVSHPKWAKIIRSNHLLAAITKLRTGIKHKKEGRTQGNTSTHGSSIIDVPPNPPNNQSSQSSNVPTVPVDDKGHLLHIDTTGKQVGGDEDTGGSRSELPHDEVTLVLSHVAVHAGDGEVPLLHLAGEHIYLSSCVAVDDGLGDGDGLVEIAERVKLVLFLVDHDVELLDTLQGKLVLLDEDTFRRPHELGRQLQDFVGHGGTEKRDLDIRRHSPEDLVNLSLESTRKHLVGFIEDEQLDLVRQKGLLVNHVVHTSGSTHDHVHTSLQLHNIVPHNGTTDTRVALDLEVVTKGEHDLHNYECLTSAHAPSGSAGPIPW</sequence>
<evidence type="ECO:0000313" key="2">
    <source>
        <dbReference type="EMBL" id="GBE60952.1"/>
    </source>
</evidence>
<accession>A0A2H6KD85</accession>
<feature type="region of interest" description="Disordered" evidence="1">
    <location>
        <begin position="136"/>
        <end position="568"/>
    </location>
</feature>
<feature type="compositionally biased region" description="Polar residues" evidence="1">
    <location>
        <begin position="456"/>
        <end position="470"/>
    </location>
</feature>
<dbReference type="EMBL" id="BDSA01000002">
    <property type="protein sequence ID" value="GBE60952.1"/>
    <property type="molecule type" value="Genomic_DNA"/>
</dbReference>
<dbReference type="Proteomes" id="UP000236319">
    <property type="component" value="Unassembled WGS sequence"/>
</dbReference>
<keyword evidence="3" id="KW-1185">Reference proteome</keyword>
<feature type="compositionally biased region" description="Polar residues" evidence="1">
    <location>
        <begin position="486"/>
        <end position="497"/>
    </location>
</feature>
<proteinExistence type="predicted"/>
<protein>
    <submittedName>
        <fullName evidence="2">Immediate early protein, putative</fullName>
    </submittedName>
</protein>
<feature type="compositionally biased region" description="Low complexity" evidence="1">
    <location>
        <begin position="620"/>
        <end position="633"/>
    </location>
</feature>
<feature type="compositionally biased region" description="Basic and acidic residues" evidence="1">
    <location>
        <begin position="275"/>
        <end position="311"/>
    </location>
</feature>
<feature type="compositionally biased region" description="Polar residues" evidence="1">
    <location>
        <begin position="534"/>
        <end position="544"/>
    </location>
</feature>
<feature type="compositionally biased region" description="Basic and acidic residues" evidence="1">
    <location>
        <begin position="231"/>
        <end position="256"/>
    </location>
</feature>
<feature type="compositionally biased region" description="Polar residues" evidence="1">
    <location>
        <begin position="312"/>
        <end position="327"/>
    </location>
</feature>
<feature type="compositionally biased region" description="Basic and acidic residues" evidence="1">
    <location>
        <begin position="328"/>
        <end position="341"/>
    </location>
</feature>